<sequence>MVMESTAPSVDIVILHYNGKKYMERILPRLLSFTYPNYKIYVIDNGSDDQQVSFLVDQFPSIHVIRNNVNYGYSKGKNIGMGYATADYVLLLDDDILPEDVRLLEKLVSFYQTHPKAAFVSIPFIDWGGDLTDAYGLYTNRRKPSVPLRTVSDSVPFEIPCPMGGLLFFRKDIWDTVGGFDETFPYCLDDWDIGIRAYLLGYQNFLYTRSHAVHLGVQRLLDRDTYRWKYKYEMAGFMYTITKSYTVLSLFKWYVVGYSYFFYKTLRQIVRKHDVMLFYSFLISHWLFFRHIPRALKHRQRIQSLRQIPHDEFLNLAPPFDV</sequence>
<organism evidence="6 7">
    <name type="scientific">Candidatus Magasanikbacteria bacterium RIFCSPHIGHO2_02_FULL_47_14</name>
    <dbReference type="NCBI Taxonomy" id="1798680"/>
    <lineage>
        <taxon>Bacteria</taxon>
        <taxon>Candidatus Magasanikiibacteriota</taxon>
    </lineage>
</organism>
<dbReference type="InterPro" id="IPR001173">
    <property type="entry name" value="Glyco_trans_2-like"/>
</dbReference>
<evidence type="ECO:0000313" key="7">
    <source>
        <dbReference type="Proteomes" id="UP000176282"/>
    </source>
</evidence>
<reference evidence="6 7" key="1">
    <citation type="journal article" date="2016" name="Nat. Commun.">
        <title>Thousands of microbial genomes shed light on interconnected biogeochemical processes in an aquifer system.</title>
        <authorList>
            <person name="Anantharaman K."/>
            <person name="Brown C.T."/>
            <person name="Hug L.A."/>
            <person name="Sharon I."/>
            <person name="Castelle C.J."/>
            <person name="Probst A.J."/>
            <person name="Thomas B.C."/>
            <person name="Singh A."/>
            <person name="Wilkins M.J."/>
            <person name="Karaoz U."/>
            <person name="Brodie E.L."/>
            <person name="Williams K.H."/>
            <person name="Hubbard S.S."/>
            <person name="Banfield J.F."/>
        </authorList>
    </citation>
    <scope>NUCLEOTIDE SEQUENCE [LARGE SCALE GENOMIC DNA]</scope>
</reference>
<dbReference type="GO" id="GO:0016757">
    <property type="term" value="F:glycosyltransferase activity"/>
    <property type="evidence" value="ECO:0007669"/>
    <property type="project" value="UniProtKB-KW"/>
</dbReference>
<dbReference type="PANTHER" id="PTHR43179">
    <property type="entry name" value="RHAMNOSYLTRANSFERASE WBBL"/>
    <property type="match status" value="1"/>
</dbReference>
<keyword evidence="4" id="KW-1133">Transmembrane helix</keyword>
<accession>A0A1F6MAM9</accession>
<dbReference type="Pfam" id="PF00535">
    <property type="entry name" value="Glycos_transf_2"/>
    <property type="match status" value="1"/>
</dbReference>
<evidence type="ECO:0000256" key="4">
    <source>
        <dbReference type="SAM" id="Phobius"/>
    </source>
</evidence>
<dbReference type="SUPFAM" id="SSF53448">
    <property type="entry name" value="Nucleotide-diphospho-sugar transferases"/>
    <property type="match status" value="1"/>
</dbReference>
<keyword evidence="4" id="KW-0812">Transmembrane</keyword>
<evidence type="ECO:0000256" key="1">
    <source>
        <dbReference type="ARBA" id="ARBA00006739"/>
    </source>
</evidence>
<feature type="domain" description="Glycosyltransferase 2-like" evidence="5">
    <location>
        <begin position="12"/>
        <end position="174"/>
    </location>
</feature>
<feature type="transmembrane region" description="Helical" evidence="4">
    <location>
        <begin position="236"/>
        <end position="255"/>
    </location>
</feature>
<dbReference type="STRING" id="1798680.A3J66_03140"/>
<name>A0A1F6MAM9_9BACT</name>
<comment type="similarity">
    <text evidence="1">Belongs to the glycosyltransferase 2 family.</text>
</comment>
<dbReference type="Gene3D" id="3.90.550.10">
    <property type="entry name" value="Spore Coat Polysaccharide Biosynthesis Protein SpsA, Chain A"/>
    <property type="match status" value="1"/>
</dbReference>
<dbReference type="Proteomes" id="UP000176282">
    <property type="component" value="Unassembled WGS sequence"/>
</dbReference>
<comment type="caution">
    <text evidence="6">The sequence shown here is derived from an EMBL/GenBank/DDBJ whole genome shotgun (WGS) entry which is preliminary data.</text>
</comment>
<feature type="transmembrane region" description="Helical" evidence="4">
    <location>
        <begin position="275"/>
        <end position="292"/>
    </location>
</feature>
<evidence type="ECO:0000256" key="2">
    <source>
        <dbReference type="ARBA" id="ARBA00022676"/>
    </source>
</evidence>
<dbReference type="EMBL" id="MFQB01000012">
    <property type="protein sequence ID" value="OGH68563.1"/>
    <property type="molecule type" value="Genomic_DNA"/>
</dbReference>
<evidence type="ECO:0000313" key="6">
    <source>
        <dbReference type="EMBL" id="OGH68563.1"/>
    </source>
</evidence>
<dbReference type="InterPro" id="IPR029044">
    <property type="entry name" value="Nucleotide-diphossugar_trans"/>
</dbReference>
<dbReference type="CDD" id="cd04186">
    <property type="entry name" value="GT_2_like_c"/>
    <property type="match status" value="1"/>
</dbReference>
<evidence type="ECO:0000259" key="5">
    <source>
        <dbReference type="Pfam" id="PF00535"/>
    </source>
</evidence>
<keyword evidence="3" id="KW-0808">Transferase</keyword>
<proteinExistence type="inferred from homology"/>
<keyword evidence="4" id="KW-0472">Membrane</keyword>
<gene>
    <name evidence="6" type="ORF">A3J66_03140</name>
</gene>
<keyword evidence="2" id="KW-0328">Glycosyltransferase</keyword>
<evidence type="ECO:0000256" key="3">
    <source>
        <dbReference type="ARBA" id="ARBA00022679"/>
    </source>
</evidence>
<dbReference type="AlphaFoldDB" id="A0A1F6MAM9"/>
<protein>
    <recommendedName>
        <fullName evidence="5">Glycosyltransferase 2-like domain-containing protein</fullName>
    </recommendedName>
</protein>
<dbReference type="PANTHER" id="PTHR43179:SF12">
    <property type="entry name" value="GALACTOFURANOSYLTRANSFERASE GLFT2"/>
    <property type="match status" value="1"/>
</dbReference>